<evidence type="ECO:0000256" key="4">
    <source>
        <dbReference type="ARBA" id="ARBA00022989"/>
    </source>
</evidence>
<keyword evidence="4 7" id="KW-1133">Transmembrane helix</keyword>
<gene>
    <name evidence="9" type="ordered locus">Metho_0560</name>
</gene>
<keyword evidence="6" id="KW-0653">Protein transport</keyword>
<feature type="transmembrane region" description="Helical" evidence="7">
    <location>
        <begin position="18"/>
        <end position="41"/>
    </location>
</feature>
<proteinExistence type="inferred from homology"/>
<evidence type="ECO:0000256" key="2">
    <source>
        <dbReference type="ARBA" id="ARBA00022475"/>
    </source>
</evidence>
<dbReference type="Proteomes" id="UP000010866">
    <property type="component" value="Chromosome"/>
</dbReference>
<dbReference type="PANTHER" id="PTHR30625">
    <property type="entry name" value="PROTEIN TOLQ"/>
    <property type="match status" value="1"/>
</dbReference>
<dbReference type="InterPro" id="IPR050790">
    <property type="entry name" value="ExbB/TolQ_transport"/>
</dbReference>
<dbReference type="KEGG" id="mhz:Metho_0560"/>
<dbReference type="GeneID" id="14407666"/>
<evidence type="ECO:0000259" key="8">
    <source>
        <dbReference type="Pfam" id="PF01618"/>
    </source>
</evidence>
<keyword evidence="5 7" id="KW-0472">Membrane</keyword>
<evidence type="ECO:0000256" key="6">
    <source>
        <dbReference type="RuleBase" id="RU004057"/>
    </source>
</evidence>
<dbReference type="STRING" id="867904.Metho_0560"/>
<dbReference type="HOGENOM" id="CLU_088835_1_0_2"/>
<protein>
    <submittedName>
        <fullName evidence="9">Biopolymer transport protein</fullName>
    </submittedName>
</protein>
<keyword evidence="10" id="KW-1185">Reference proteome</keyword>
<evidence type="ECO:0000313" key="9">
    <source>
        <dbReference type="EMBL" id="AGB48825.1"/>
    </source>
</evidence>
<dbReference type="PANTHER" id="PTHR30625:SF3">
    <property type="entry name" value="TOL-PAL SYSTEM PROTEIN TOLQ"/>
    <property type="match status" value="1"/>
</dbReference>
<dbReference type="GO" id="GO:0005886">
    <property type="term" value="C:plasma membrane"/>
    <property type="evidence" value="ECO:0007669"/>
    <property type="project" value="UniProtKB-SubCell"/>
</dbReference>
<dbReference type="RefSeq" id="WP_015323993.1">
    <property type="nucleotide sequence ID" value="NC_019977.1"/>
</dbReference>
<feature type="transmembrane region" description="Helical" evidence="7">
    <location>
        <begin position="125"/>
        <end position="149"/>
    </location>
</feature>
<dbReference type="AlphaFoldDB" id="L0KVY0"/>
<accession>L0KVY0</accession>
<keyword evidence="2" id="KW-1003">Cell membrane</keyword>
<comment type="similarity">
    <text evidence="6">Belongs to the exbB/tolQ family.</text>
</comment>
<dbReference type="EMBL" id="CP003362">
    <property type="protein sequence ID" value="AGB48825.1"/>
    <property type="molecule type" value="Genomic_DNA"/>
</dbReference>
<evidence type="ECO:0000256" key="5">
    <source>
        <dbReference type="ARBA" id="ARBA00023136"/>
    </source>
</evidence>
<keyword evidence="3 7" id="KW-0812">Transmembrane</keyword>
<dbReference type="InterPro" id="IPR002898">
    <property type="entry name" value="MotA_ExbB_proton_chnl"/>
</dbReference>
<evidence type="ECO:0000256" key="7">
    <source>
        <dbReference type="SAM" id="Phobius"/>
    </source>
</evidence>
<dbReference type="OrthoDB" id="60560at2157"/>
<evidence type="ECO:0000313" key="10">
    <source>
        <dbReference type="Proteomes" id="UP000010866"/>
    </source>
</evidence>
<keyword evidence="6" id="KW-0813">Transport</keyword>
<sequence>MSLFAVINSIMNTFSASLLYPVIILLVALSLLSLILIGEFLSEYAKRNRDIENLEGTCFTMQNHVKESNFKAAADALRTIKQNYIVTAFSNAAAVHLEKDRIPAIEWVSQEYEIKMAKRLEQTRIITNIAPMLGLMGTLIPLGPALVALSQGDVVQLSHNLMIAFATTVVGLFASSVAYILTQIRKRWYWQDMADIDYILDTIEVKV</sequence>
<feature type="transmembrane region" description="Helical" evidence="7">
    <location>
        <begin position="161"/>
        <end position="181"/>
    </location>
</feature>
<dbReference type="Pfam" id="PF01618">
    <property type="entry name" value="MotA_ExbB"/>
    <property type="match status" value="1"/>
</dbReference>
<evidence type="ECO:0000256" key="1">
    <source>
        <dbReference type="ARBA" id="ARBA00004651"/>
    </source>
</evidence>
<comment type="subcellular location">
    <subcellularLocation>
        <location evidence="1">Cell membrane</location>
        <topology evidence="1">Multi-pass membrane protein</topology>
    </subcellularLocation>
    <subcellularLocation>
        <location evidence="6">Membrane</location>
        <topology evidence="6">Multi-pass membrane protein</topology>
    </subcellularLocation>
</comment>
<reference evidence="10" key="1">
    <citation type="submission" date="2012-02" db="EMBL/GenBank/DDBJ databases">
        <title>Complete sequence of chromosome of Methanomethylovorans hollandica DSM 15978.</title>
        <authorList>
            <person name="Lucas S."/>
            <person name="Copeland A."/>
            <person name="Lapidus A."/>
            <person name="Glavina del Rio T."/>
            <person name="Dalin E."/>
            <person name="Tice H."/>
            <person name="Bruce D."/>
            <person name="Goodwin L."/>
            <person name="Pitluck S."/>
            <person name="Peters L."/>
            <person name="Mikhailova N."/>
            <person name="Held B."/>
            <person name="Kyrpides N."/>
            <person name="Mavromatis K."/>
            <person name="Ivanova N."/>
            <person name="Brettin T."/>
            <person name="Detter J.C."/>
            <person name="Han C."/>
            <person name="Larimer F."/>
            <person name="Land M."/>
            <person name="Hauser L."/>
            <person name="Markowitz V."/>
            <person name="Cheng J.-F."/>
            <person name="Hugenholtz P."/>
            <person name="Woyke T."/>
            <person name="Wu D."/>
            <person name="Spring S."/>
            <person name="Schroeder M."/>
            <person name="Brambilla E."/>
            <person name="Klenk H.-P."/>
            <person name="Eisen J.A."/>
        </authorList>
    </citation>
    <scope>NUCLEOTIDE SEQUENCE [LARGE SCALE GENOMIC DNA]</scope>
    <source>
        <strain evidence="10">DSM 15978 / NBRC 107637 / DMS1</strain>
    </source>
</reference>
<dbReference type="GO" id="GO:0017038">
    <property type="term" value="P:protein import"/>
    <property type="evidence" value="ECO:0007669"/>
    <property type="project" value="TreeGrafter"/>
</dbReference>
<name>L0KVY0_METHD</name>
<evidence type="ECO:0000256" key="3">
    <source>
        <dbReference type="ARBA" id="ARBA00022692"/>
    </source>
</evidence>
<organism evidence="9 10">
    <name type="scientific">Methanomethylovorans hollandica (strain DSM 15978 / NBRC 107637 / DMS1)</name>
    <dbReference type="NCBI Taxonomy" id="867904"/>
    <lineage>
        <taxon>Archaea</taxon>
        <taxon>Methanobacteriati</taxon>
        <taxon>Methanobacteriota</taxon>
        <taxon>Stenosarchaea group</taxon>
        <taxon>Methanomicrobia</taxon>
        <taxon>Methanosarcinales</taxon>
        <taxon>Methanosarcinaceae</taxon>
        <taxon>Methanomethylovorans</taxon>
    </lineage>
</organism>
<feature type="domain" description="MotA/TolQ/ExbB proton channel" evidence="8">
    <location>
        <begin position="104"/>
        <end position="188"/>
    </location>
</feature>